<dbReference type="InterPro" id="IPR019734">
    <property type="entry name" value="TPR_rpt"/>
</dbReference>
<reference evidence="21" key="1">
    <citation type="journal article" date="2014" name="Nat. Commun.">
        <title>The rainbow trout genome provides novel insights into evolution after whole-genome duplication in vertebrates.</title>
        <authorList>
            <person name="Berthelot C."/>
            <person name="Brunet F."/>
            <person name="Chalopin D."/>
            <person name="Juanchich A."/>
            <person name="Bernard M."/>
            <person name="Noel B."/>
            <person name="Bento P."/>
            <person name="Da Silva C."/>
            <person name="Labadie K."/>
            <person name="Alberti A."/>
            <person name="Aury J.M."/>
            <person name="Louis A."/>
            <person name="Dehais P."/>
            <person name="Bardou P."/>
            <person name="Montfort J."/>
            <person name="Klopp C."/>
            <person name="Cabau C."/>
            <person name="Gaspin C."/>
            <person name="Thorgaard G.H."/>
            <person name="Boussaha M."/>
            <person name="Quillet E."/>
            <person name="Guyomard R."/>
            <person name="Galiana D."/>
            <person name="Bobe J."/>
            <person name="Volff J.N."/>
            <person name="Genet C."/>
            <person name="Wincker P."/>
            <person name="Jaillon O."/>
            <person name="Roest Crollius H."/>
            <person name="Guiguen Y."/>
        </authorList>
    </citation>
    <scope>NUCLEOTIDE SEQUENCE [LARGE SCALE GENOMIC DNA]</scope>
</reference>
<dbReference type="CDD" id="cd15635">
    <property type="entry name" value="PHD_PYGO1"/>
    <property type="match status" value="1"/>
</dbReference>
<feature type="domain" description="CS" evidence="20">
    <location>
        <begin position="418"/>
        <end position="502"/>
    </location>
</feature>
<dbReference type="STRING" id="8022.A0A060XHA0"/>
<evidence type="ECO:0000256" key="14">
    <source>
        <dbReference type="ARBA" id="ARBA00024430"/>
    </source>
</evidence>
<dbReference type="Gene3D" id="3.30.40.10">
    <property type="entry name" value="Zinc/RING finger domain, C3HC4 (zinc finger)"/>
    <property type="match status" value="1"/>
</dbReference>
<evidence type="ECO:0000259" key="19">
    <source>
        <dbReference type="PROSITE" id="PS50016"/>
    </source>
</evidence>
<evidence type="ECO:0000256" key="5">
    <source>
        <dbReference type="ARBA" id="ARBA00022723"/>
    </source>
</evidence>
<dbReference type="SUPFAM" id="SSF57903">
    <property type="entry name" value="FYVE/PHD zinc finger"/>
    <property type="match status" value="1"/>
</dbReference>
<dbReference type="SMART" id="SM00249">
    <property type="entry name" value="PHD"/>
    <property type="match status" value="1"/>
</dbReference>
<dbReference type="Gene3D" id="1.25.40.10">
    <property type="entry name" value="Tetratricopeptide repeat domain"/>
    <property type="match status" value="1"/>
</dbReference>
<accession>A0A060XHA0</accession>
<dbReference type="PANTHER" id="PTHR46492:SF1">
    <property type="entry name" value="DYNEIN AXONEMAL ASSEMBLY FACTOR 4"/>
    <property type="match status" value="1"/>
</dbReference>
<evidence type="ECO:0000256" key="1">
    <source>
        <dbReference type="ARBA" id="ARBA00004123"/>
    </source>
</evidence>
<feature type="domain" description="PHD-type" evidence="19">
    <location>
        <begin position="289"/>
        <end position="347"/>
    </location>
</feature>
<evidence type="ECO:0000256" key="15">
    <source>
        <dbReference type="ARBA" id="ARBA00037400"/>
    </source>
</evidence>
<feature type="compositionally biased region" description="Basic and acidic residues" evidence="18">
    <location>
        <begin position="1"/>
        <end position="11"/>
    </location>
</feature>
<dbReference type="PROSITE" id="PS51203">
    <property type="entry name" value="CS"/>
    <property type="match status" value="1"/>
</dbReference>
<evidence type="ECO:0000256" key="11">
    <source>
        <dbReference type="ARBA" id="ARBA00023242"/>
    </source>
</evidence>
<evidence type="ECO:0000313" key="21">
    <source>
        <dbReference type="EMBL" id="CDQ78998.1"/>
    </source>
</evidence>
<dbReference type="PROSITE" id="PS01359">
    <property type="entry name" value="ZF_PHD_1"/>
    <property type="match status" value="1"/>
</dbReference>
<dbReference type="FunFam" id="1.25.40.10:FF:000176">
    <property type="entry name" value="dynein assembly factor 4, axonemal isoform X1"/>
    <property type="match status" value="1"/>
</dbReference>
<keyword evidence="9" id="KW-0862">Zinc</keyword>
<dbReference type="GO" id="GO:0005576">
    <property type="term" value="C:extracellular region"/>
    <property type="evidence" value="ECO:0007669"/>
    <property type="project" value="GOC"/>
</dbReference>
<protein>
    <recommendedName>
        <fullName evidence="14">Dynein axonemal assembly factor 4</fullName>
    </recommendedName>
</protein>
<evidence type="ECO:0000256" key="7">
    <source>
        <dbReference type="ARBA" id="ARBA00022771"/>
    </source>
</evidence>
<dbReference type="SUPFAM" id="SSF48452">
    <property type="entry name" value="TPR-like"/>
    <property type="match status" value="1"/>
</dbReference>
<name>A0A060XHA0_ONCMY</name>
<feature type="compositionally biased region" description="Gly residues" evidence="18">
    <location>
        <begin position="18"/>
        <end position="29"/>
    </location>
</feature>
<dbReference type="InterPro" id="IPR052004">
    <property type="entry name" value="Dynein_assembly_factor_4"/>
</dbReference>
<comment type="subcellular location">
    <subcellularLocation>
        <location evidence="2">Cell projection</location>
        <location evidence="2">Neuron projection</location>
    </subcellularLocation>
    <subcellularLocation>
        <location evidence="13">Dynein axonemal particle</location>
    </subcellularLocation>
    <subcellularLocation>
        <location evidence="1">Nucleus</location>
    </subcellularLocation>
</comment>
<dbReference type="InterPro" id="IPR007052">
    <property type="entry name" value="CS_dom"/>
</dbReference>
<dbReference type="InterPro" id="IPR037894">
    <property type="entry name" value="CS_DYX1C1"/>
</dbReference>
<organism evidence="21 22">
    <name type="scientific">Oncorhynchus mykiss</name>
    <name type="common">Rainbow trout</name>
    <name type="synonym">Salmo gairdneri</name>
    <dbReference type="NCBI Taxonomy" id="8022"/>
    <lineage>
        <taxon>Eukaryota</taxon>
        <taxon>Metazoa</taxon>
        <taxon>Chordata</taxon>
        <taxon>Craniata</taxon>
        <taxon>Vertebrata</taxon>
        <taxon>Euteleostomi</taxon>
        <taxon>Actinopterygii</taxon>
        <taxon>Neopterygii</taxon>
        <taxon>Teleostei</taxon>
        <taxon>Protacanthopterygii</taxon>
        <taxon>Salmoniformes</taxon>
        <taxon>Salmonidae</taxon>
        <taxon>Salmoninae</taxon>
        <taxon>Oncorhynchus</taxon>
    </lineage>
</organism>
<dbReference type="GO" id="GO:0008270">
    <property type="term" value="F:zinc ion binding"/>
    <property type="evidence" value="ECO:0007669"/>
    <property type="project" value="UniProtKB-KW"/>
</dbReference>
<feature type="compositionally biased region" description="Basic and acidic residues" evidence="18">
    <location>
        <begin position="600"/>
        <end position="610"/>
    </location>
</feature>
<gene>
    <name evidence="21" type="ORF">GSONMT00047182001</name>
</gene>
<feature type="region of interest" description="Disordered" evidence="18">
    <location>
        <begin position="204"/>
        <end position="245"/>
    </location>
</feature>
<evidence type="ECO:0000256" key="8">
    <source>
        <dbReference type="ARBA" id="ARBA00022803"/>
    </source>
</evidence>
<dbReference type="GO" id="GO:0036158">
    <property type="term" value="P:outer dynein arm assembly"/>
    <property type="evidence" value="ECO:0007669"/>
    <property type="project" value="TreeGrafter"/>
</dbReference>
<dbReference type="PROSITE" id="PS50016">
    <property type="entry name" value="ZF_PHD_2"/>
    <property type="match status" value="1"/>
</dbReference>
<reference evidence="21" key="2">
    <citation type="submission" date="2014-03" db="EMBL/GenBank/DDBJ databases">
        <authorList>
            <person name="Genoscope - CEA"/>
        </authorList>
    </citation>
    <scope>NUCLEOTIDE SEQUENCE</scope>
</reference>
<evidence type="ECO:0000256" key="12">
    <source>
        <dbReference type="ARBA" id="ARBA00023273"/>
    </source>
</evidence>
<keyword evidence="10" id="KW-0524">Neurogenesis</keyword>
<dbReference type="GO" id="GO:0007368">
    <property type="term" value="P:determination of left/right symmetry"/>
    <property type="evidence" value="ECO:0007669"/>
    <property type="project" value="TreeGrafter"/>
</dbReference>
<evidence type="ECO:0000313" key="22">
    <source>
        <dbReference type="Proteomes" id="UP000193380"/>
    </source>
</evidence>
<keyword evidence="5" id="KW-0479">Metal-binding</keyword>
<evidence type="ECO:0000259" key="20">
    <source>
        <dbReference type="PROSITE" id="PS51203"/>
    </source>
</evidence>
<dbReference type="InterPro" id="IPR019787">
    <property type="entry name" value="Znf_PHD-finger"/>
</dbReference>
<dbReference type="SMART" id="SM00028">
    <property type="entry name" value="TPR"/>
    <property type="match status" value="3"/>
</dbReference>
<dbReference type="InterPro" id="IPR019786">
    <property type="entry name" value="Zinc_finger_PHD-type_CS"/>
</dbReference>
<dbReference type="FunFam" id="2.60.40.790:FF:000015">
    <property type="entry name" value="dynein assembly factor 4, axonemal isoform X1"/>
    <property type="match status" value="1"/>
</dbReference>
<dbReference type="EMBL" id="FR905394">
    <property type="protein sequence ID" value="CDQ78998.1"/>
    <property type="molecule type" value="Genomic_DNA"/>
</dbReference>
<feature type="region of interest" description="Disordered" evidence="18">
    <location>
        <begin position="1"/>
        <end position="38"/>
    </location>
</feature>
<dbReference type="InterPro" id="IPR001965">
    <property type="entry name" value="Znf_PHD"/>
</dbReference>
<keyword evidence="4" id="KW-0879">Wnt signaling pathway</keyword>
<proteinExistence type="predicted"/>
<dbReference type="GO" id="GO:0036159">
    <property type="term" value="P:inner dynein arm assembly"/>
    <property type="evidence" value="ECO:0007669"/>
    <property type="project" value="TreeGrafter"/>
</dbReference>
<dbReference type="GO" id="GO:0007507">
    <property type="term" value="P:heart development"/>
    <property type="evidence" value="ECO:0007669"/>
    <property type="project" value="TreeGrafter"/>
</dbReference>
<dbReference type="GO" id="GO:0007399">
    <property type="term" value="P:nervous system development"/>
    <property type="evidence" value="ECO:0007669"/>
    <property type="project" value="UniProtKB-KW"/>
</dbReference>
<evidence type="ECO:0000256" key="2">
    <source>
        <dbReference type="ARBA" id="ARBA00004487"/>
    </source>
</evidence>
<dbReference type="AlphaFoldDB" id="A0A060XHA0"/>
<feature type="compositionally biased region" description="Basic and acidic residues" evidence="18">
    <location>
        <begin position="616"/>
        <end position="626"/>
    </location>
</feature>
<evidence type="ECO:0000256" key="4">
    <source>
        <dbReference type="ARBA" id="ARBA00022687"/>
    </source>
</evidence>
<keyword evidence="7 16" id="KW-0863">Zinc-finger</keyword>
<dbReference type="PaxDb" id="8022-A0A060XHA0"/>
<dbReference type="InterPro" id="IPR013083">
    <property type="entry name" value="Znf_RING/FYVE/PHD"/>
</dbReference>
<evidence type="ECO:0000256" key="18">
    <source>
        <dbReference type="SAM" id="MobiDB-lite"/>
    </source>
</evidence>
<dbReference type="GO" id="GO:0030331">
    <property type="term" value="F:nuclear estrogen receptor binding"/>
    <property type="evidence" value="ECO:0007669"/>
    <property type="project" value="TreeGrafter"/>
</dbReference>
<dbReference type="InterPro" id="IPR011011">
    <property type="entry name" value="Znf_FYVE_PHD"/>
</dbReference>
<evidence type="ECO:0000256" key="17">
    <source>
        <dbReference type="PROSITE-ProRule" id="PRU00339"/>
    </source>
</evidence>
<dbReference type="SUPFAM" id="SSF49764">
    <property type="entry name" value="HSP20-like chaperones"/>
    <property type="match status" value="1"/>
</dbReference>
<dbReference type="Pfam" id="PF04969">
    <property type="entry name" value="CS"/>
    <property type="match status" value="1"/>
</dbReference>
<keyword evidence="12" id="KW-0966">Cell projection</keyword>
<dbReference type="GO" id="GO:0005634">
    <property type="term" value="C:nucleus"/>
    <property type="evidence" value="ECO:0007669"/>
    <property type="project" value="UniProtKB-SubCell"/>
</dbReference>
<dbReference type="PANTHER" id="PTHR46492">
    <property type="entry name" value="DYNEIN ASSEMBLY FACTOR 4, AXONEMAL"/>
    <property type="match status" value="1"/>
</dbReference>
<keyword evidence="3" id="KW-0963">Cytoplasm</keyword>
<dbReference type="InterPro" id="IPR011990">
    <property type="entry name" value="TPR-like_helical_dom_sf"/>
</dbReference>
<dbReference type="Proteomes" id="UP000193380">
    <property type="component" value="Unassembled WGS sequence"/>
</dbReference>
<comment type="function">
    <text evidence="15">Involved in signal transduction through the Wnt pathway.</text>
</comment>
<dbReference type="InterPro" id="IPR008978">
    <property type="entry name" value="HSP20-like_chaperone"/>
</dbReference>
<keyword evidence="8 17" id="KW-0802">TPR repeat</keyword>
<dbReference type="PROSITE" id="PS50005">
    <property type="entry name" value="TPR"/>
    <property type="match status" value="1"/>
</dbReference>
<evidence type="ECO:0000256" key="16">
    <source>
        <dbReference type="PROSITE-ProRule" id="PRU00146"/>
    </source>
</evidence>
<dbReference type="GO" id="GO:0120293">
    <property type="term" value="C:dynein axonemal particle"/>
    <property type="evidence" value="ECO:0007669"/>
    <property type="project" value="UniProtKB-SubCell"/>
</dbReference>
<feature type="repeat" description="TPR" evidence="17">
    <location>
        <begin position="776"/>
        <end position="809"/>
    </location>
</feature>
<dbReference type="CDD" id="cd06469">
    <property type="entry name" value="p23_DYX1C1_like"/>
    <property type="match status" value="1"/>
</dbReference>
<dbReference type="GO" id="GO:0043005">
    <property type="term" value="C:neuron projection"/>
    <property type="evidence" value="ECO:0007669"/>
    <property type="project" value="UniProtKB-SubCell"/>
</dbReference>
<evidence type="ECO:0000256" key="9">
    <source>
        <dbReference type="ARBA" id="ARBA00022833"/>
    </source>
</evidence>
<evidence type="ECO:0000256" key="10">
    <source>
        <dbReference type="ARBA" id="ARBA00022902"/>
    </source>
</evidence>
<evidence type="ECO:0000256" key="3">
    <source>
        <dbReference type="ARBA" id="ARBA00022490"/>
    </source>
</evidence>
<sequence>MSKEQDKDTFSLKRTRGGDGGLDDLGGPGVLLDSPDKKKCKSNAQAPFFAPLSEYAPSPNRSADHLVAANPFDDNYNAPSFKPLSSGNPYFGNPHYPGCSGYGPPRMDHLMPNRMPSSYRGPYQTRNQLHPFAQTQMGMGFNRPPGFNYGPRGNLNQVHLHNVTQSTSPDMGPSFRSAVIPIGNPPPRPGMDSSPGFIRQQQNNSFAQSNTPTPKQDMSEVVSSKSTSQNTSPRKRSHGSEEIMGQKNSKINGIIHPNNDSPHNGGGGVVINKTLMHPNRPSHSSTEPVFPCGICLNEVNDDQEAILCEASCQKWFHRVCTGMTETAYNLLTAEVSAVWGCDICMEEKGAQLHRTKEVTGQPAGQQPTEINFETGSTPIVRGNNFTSSLATAKVVATTTHSQQFSKSKLTINWFEMPLIVKDYTWTQTETIVYINVPLKGVKVGKVDIFSTDEYLKVHFPPFLFEAFLSEPIDDDKSTAKIGNGVAVFTLQKKEERLWEHLVINNNDKDKSREIRERALLKAQAKLAAESKAKATKTQEERKYALETMMKLEEEGRAKIQKMKDDECEKATVQLEAWKLKQRQIAEEEAQLKLQSQRIKVDKQSKSEKMHVPRTSDQCKVKHDQKNRVQSISKKKQVDLPAPRSTGNIQIKFTPRVFPTALRESRVPEEEEWLQKQAEARRAINVNLAELKDLTEEERNPDWLKEKGDKLFATGNYLAAINAYSLAIKLNRKIPAMYSNRAACHLKLRNLHKAIEDSSWALDLLTPPVAGNAGARTRAHVRRGTAFCELELYTEGLQDYQAALTIDPQNETLQADTHKIRQIIQGSAP</sequence>
<evidence type="ECO:0000256" key="13">
    <source>
        <dbReference type="ARBA" id="ARBA00024190"/>
    </source>
</evidence>
<evidence type="ECO:0000256" key="6">
    <source>
        <dbReference type="ARBA" id="ARBA00022737"/>
    </source>
</evidence>
<feature type="compositionally biased region" description="Polar residues" evidence="18">
    <location>
        <begin position="204"/>
        <end position="232"/>
    </location>
</feature>
<dbReference type="FunFam" id="3.30.40.10:FF:000107">
    <property type="entry name" value="pygopus homolog 1"/>
    <property type="match status" value="1"/>
</dbReference>
<dbReference type="Gene3D" id="2.60.40.790">
    <property type="match status" value="1"/>
</dbReference>
<keyword evidence="11" id="KW-0539">Nucleus</keyword>
<keyword evidence="6" id="KW-0677">Repeat</keyword>
<dbReference type="GO" id="GO:0003351">
    <property type="term" value="P:epithelial cilium movement involved in extracellular fluid movement"/>
    <property type="evidence" value="ECO:0007669"/>
    <property type="project" value="TreeGrafter"/>
</dbReference>
<dbReference type="GO" id="GO:0016055">
    <property type="term" value="P:Wnt signaling pathway"/>
    <property type="evidence" value="ECO:0007669"/>
    <property type="project" value="UniProtKB-KW"/>
</dbReference>
<feature type="region of interest" description="Disordered" evidence="18">
    <location>
        <begin position="600"/>
        <end position="645"/>
    </location>
</feature>